<reference evidence="3" key="1">
    <citation type="submission" date="2020-10" db="EMBL/GenBank/DDBJ databases">
        <title>ChiBAC.</title>
        <authorList>
            <person name="Zenner C."/>
            <person name="Hitch T.C.A."/>
            <person name="Clavel T."/>
        </authorList>
    </citation>
    <scope>NUCLEOTIDE SEQUENCE</scope>
    <source>
        <strain evidence="3">DSM 107454</strain>
    </source>
</reference>
<sequence>MNRKIVAFILGGAMLCSMSFPVMAEEIENMPNAAEDTVQAPDSVLYYGKIMKMKRDDTEAIQQIRLNSERYGEYIMNVSEETVWIDSENVTAFNPADLKENERVYVFHSPAVTASLPPQSAAIAVVRNIPQDAGCAMYHVVDKVTQAEDGSLQILTDNGGLILSADEKTDVVSYLTKNIVTLEDIQEGTRIMAWYSAVAESYPGQAYANHIMILPNIEEEEEVLQEGQQITMELDGKVPNMTGRYENGTVMVPVAAVARDLGFEAKYTVDEDGELVTVESDSFSVHLRIGQDMIFGVTKIEGAVGMTAPQNYGKAPYIVDPGVTWAPAELFTMLGKTVTLEDSNLVIE</sequence>
<dbReference type="EMBL" id="JADCKB010000024">
    <property type="protein sequence ID" value="MBE5040829.1"/>
    <property type="molecule type" value="Genomic_DNA"/>
</dbReference>
<organism evidence="3 4">
    <name type="scientific">Ructibacterium gallinarum</name>
    <dbReference type="NCBI Taxonomy" id="2779355"/>
    <lineage>
        <taxon>Bacteria</taxon>
        <taxon>Bacillati</taxon>
        <taxon>Bacillota</taxon>
        <taxon>Clostridia</taxon>
        <taxon>Eubacteriales</taxon>
        <taxon>Oscillospiraceae</taxon>
        <taxon>Ructibacterium</taxon>
    </lineage>
</organism>
<dbReference type="Pfam" id="PF07833">
    <property type="entry name" value="Cu_amine_oxidN1"/>
    <property type="match status" value="1"/>
</dbReference>
<feature type="signal peptide" evidence="1">
    <location>
        <begin position="1"/>
        <end position="24"/>
    </location>
</feature>
<keyword evidence="4" id="KW-1185">Reference proteome</keyword>
<accession>A0A9D5M514</accession>
<feature type="chain" id="PRO_5038430296" description="Copper amine oxidase-like N-terminal domain-containing protein" evidence="1">
    <location>
        <begin position="25"/>
        <end position="348"/>
    </location>
</feature>
<gene>
    <name evidence="3" type="ORF">INF28_10195</name>
</gene>
<dbReference type="AlphaFoldDB" id="A0A9D5M514"/>
<feature type="domain" description="Copper amine oxidase-like N-terminal" evidence="2">
    <location>
        <begin position="244"/>
        <end position="344"/>
    </location>
</feature>
<evidence type="ECO:0000256" key="1">
    <source>
        <dbReference type="SAM" id="SignalP"/>
    </source>
</evidence>
<proteinExistence type="predicted"/>
<dbReference type="RefSeq" id="WP_226393382.1">
    <property type="nucleotide sequence ID" value="NZ_JADCKB010000024.1"/>
</dbReference>
<keyword evidence="1" id="KW-0732">Signal</keyword>
<evidence type="ECO:0000259" key="2">
    <source>
        <dbReference type="Pfam" id="PF07833"/>
    </source>
</evidence>
<evidence type="ECO:0000313" key="3">
    <source>
        <dbReference type="EMBL" id="MBE5040829.1"/>
    </source>
</evidence>
<protein>
    <recommendedName>
        <fullName evidence="2">Copper amine oxidase-like N-terminal domain-containing protein</fullName>
    </recommendedName>
</protein>
<comment type="caution">
    <text evidence="3">The sequence shown here is derived from an EMBL/GenBank/DDBJ whole genome shotgun (WGS) entry which is preliminary data.</text>
</comment>
<name>A0A9D5M514_9FIRM</name>
<evidence type="ECO:0000313" key="4">
    <source>
        <dbReference type="Proteomes" id="UP000806542"/>
    </source>
</evidence>
<dbReference type="Proteomes" id="UP000806542">
    <property type="component" value="Unassembled WGS sequence"/>
</dbReference>
<dbReference type="InterPro" id="IPR012854">
    <property type="entry name" value="Cu_amine_oxidase-like_N"/>
</dbReference>